<dbReference type="SUPFAM" id="SSF46689">
    <property type="entry name" value="Homeodomain-like"/>
    <property type="match status" value="1"/>
</dbReference>
<dbReference type="PANTHER" id="PTHR43479">
    <property type="entry name" value="ACREF/ENVCD OPERON REPRESSOR-RELATED"/>
    <property type="match status" value="1"/>
</dbReference>
<comment type="caution">
    <text evidence="4">The sequence shown here is derived from an EMBL/GenBank/DDBJ whole genome shotgun (WGS) entry which is preliminary data.</text>
</comment>
<reference evidence="4" key="1">
    <citation type="journal article" date="2021" name="PeerJ">
        <title>Extensive microbial diversity within the chicken gut microbiome revealed by metagenomics and culture.</title>
        <authorList>
            <person name="Gilroy R."/>
            <person name="Ravi A."/>
            <person name="Getino M."/>
            <person name="Pursley I."/>
            <person name="Horton D.L."/>
            <person name="Alikhan N.F."/>
            <person name="Baker D."/>
            <person name="Gharbi K."/>
            <person name="Hall N."/>
            <person name="Watson M."/>
            <person name="Adriaenssens E.M."/>
            <person name="Foster-Nyarko E."/>
            <person name="Jarju S."/>
            <person name="Secka A."/>
            <person name="Antonio M."/>
            <person name="Oren A."/>
            <person name="Chaudhuri R.R."/>
            <person name="La Ragione R."/>
            <person name="Hildebrand F."/>
            <person name="Pallen M.J."/>
        </authorList>
    </citation>
    <scope>NUCLEOTIDE SEQUENCE</scope>
    <source>
        <strain evidence="4">ChiSjej5B23-2810</strain>
    </source>
</reference>
<feature type="DNA-binding region" description="H-T-H motif" evidence="2">
    <location>
        <begin position="28"/>
        <end position="47"/>
    </location>
</feature>
<evidence type="ECO:0000256" key="2">
    <source>
        <dbReference type="PROSITE-ProRule" id="PRU00335"/>
    </source>
</evidence>
<dbReference type="Proteomes" id="UP000823906">
    <property type="component" value="Unassembled WGS sequence"/>
</dbReference>
<dbReference type="GO" id="GO:0003677">
    <property type="term" value="F:DNA binding"/>
    <property type="evidence" value="ECO:0007669"/>
    <property type="project" value="UniProtKB-UniRule"/>
</dbReference>
<reference evidence="4" key="2">
    <citation type="submission" date="2021-04" db="EMBL/GenBank/DDBJ databases">
        <authorList>
            <person name="Gilroy R."/>
        </authorList>
    </citation>
    <scope>NUCLEOTIDE SEQUENCE</scope>
    <source>
        <strain evidence="4">ChiSjej5B23-2810</strain>
    </source>
</reference>
<dbReference type="InterPro" id="IPR039532">
    <property type="entry name" value="TetR_C_Firmicutes"/>
</dbReference>
<evidence type="ECO:0000259" key="3">
    <source>
        <dbReference type="PROSITE" id="PS50977"/>
    </source>
</evidence>
<accession>A0A9D2T5I4</accession>
<dbReference type="PROSITE" id="PS50977">
    <property type="entry name" value="HTH_TETR_2"/>
    <property type="match status" value="1"/>
</dbReference>
<gene>
    <name evidence="4" type="ORF">H9703_06830</name>
</gene>
<dbReference type="InterPro" id="IPR009057">
    <property type="entry name" value="Homeodomain-like_sf"/>
</dbReference>
<sequence length="201" mass="22830">MPEANLTKRALAHAFKELLQKQPFDKVGVSDICDACGVSRKTFYYHFQDKYALAEWVFDTEIIAPLQKADTADRWALIDAICRYLYQSRAFYAHLMQYDGQNAFRRHFQEFLFRAVEKYLLPAPGEIDAVAACDGIPAQTARDFYAHFLADAVLVAVFHWLGEGAKLPPEQFVALLHSTEGLIHIQSNQLEQEKAGRATES</sequence>
<dbReference type="EMBL" id="DWWN01000045">
    <property type="protein sequence ID" value="HJC45825.1"/>
    <property type="molecule type" value="Genomic_DNA"/>
</dbReference>
<feature type="domain" description="HTH tetR-type" evidence="3">
    <location>
        <begin position="5"/>
        <end position="65"/>
    </location>
</feature>
<dbReference type="AlphaFoldDB" id="A0A9D2T5I4"/>
<evidence type="ECO:0000256" key="1">
    <source>
        <dbReference type="ARBA" id="ARBA00023125"/>
    </source>
</evidence>
<evidence type="ECO:0000313" key="5">
    <source>
        <dbReference type="Proteomes" id="UP000823906"/>
    </source>
</evidence>
<organism evidence="4 5">
    <name type="scientific">Candidatus Faecalibacterium faecigallinarum</name>
    <dbReference type="NCBI Taxonomy" id="2838577"/>
    <lineage>
        <taxon>Bacteria</taxon>
        <taxon>Bacillati</taxon>
        <taxon>Bacillota</taxon>
        <taxon>Clostridia</taxon>
        <taxon>Eubacteriales</taxon>
        <taxon>Oscillospiraceae</taxon>
        <taxon>Faecalibacterium</taxon>
    </lineage>
</organism>
<dbReference type="Pfam" id="PF14278">
    <property type="entry name" value="TetR_C_8"/>
    <property type="match status" value="1"/>
</dbReference>
<dbReference type="InterPro" id="IPR001647">
    <property type="entry name" value="HTH_TetR"/>
</dbReference>
<proteinExistence type="predicted"/>
<dbReference type="PANTHER" id="PTHR43479:SF7">
    <property type="entry name" value="TETR-FAMILY TRANSCRIPTIONAL REGULATOR"/>
    <property type="match status" value="1"/>
</dbReference>
<dbReference type="Pfam" id="PF00440">
    <property type="entry name" value="TetR_N"/>
    <property type="match status" value="1"/>
</dbReference>
<dbReference type="Gene3D" id="1.10.357.10">
    <property type="entry name" value="Tetracycline Repressor, domain 2"/>
    <property type="match status" value="1"/>
</dbReference>
<keyword evidence="1 2" id="KW-0238">DNA-binding</keyword>
<protein>
    <submittedName>
        <fullName evidence="4">TetR/AcrR family transcriptional regulator C-terminal domain-containing protein</fullName>
    </submittedName>
</protein>
<evidence type="ECO:0000313" key="4">
    <source>
        <dbReference type="EMBL" id="HJC45825.1"/>
    </source>
</evidence>
<dbReference type="InterPro" id="IPR050624">
    <property type="entry name" value="HTH-type_Tx_Regulator"/>
</dbReference>
<name>A0A9D2T5I4_9FIRM</name>